<proteinExistence type="predicted"/>
<sequence length="689" mass="76576">MDRSGGASRRISSSRYSTAATEDARRQQHVNEALLVGIIRSDYVFAAITVALLALFTWPLRWLISGAPLLTYSILKGSAQDYRILPFIPLWTLVALINLSYSVAATSWLLYWAYATACYPAIFLSCVFQFDSASKFVRRRLRSLIRGLQFANDKVVFFNLPALEIDVDVEGLMCIRGISFSLSSLTIIAYGVEVGIKLSDDMEIALVVDQVTVKLFRRIDITDVYGNIKGGLYEMTFGKLAKRTHSTNGDPLMVADTSLLVAAAANGDTKRPGMPRMLTLNEHMTGGKTMETASIKSGFKSVRQVSTDDDEAEKDFRGMLKWIQDTSVITTSRKEVEETFKDTPAESDNGLSTKPDIRAAICSQLHDKPSIPHPASKAIRVTAIQNLTPPHIRTFLHRLPLLLRYLLSPIAYFHPVFIESITVGGSGKFFQHLLEDNVFPANSEAGIKNLKQRISGWLSHANFVFQLANITGHASVPVDTSYDIISNLTFDDVMAYRTLLQEVDLTQVARFAGADARIAVPTCLMPHHEHLLPPRPTNKDREVLQQRVEDADGKPNTVQAQRELDFTMKDEVSVHVSAHVRLPTIFDQSLLDFIAALVKATKIIEMEKEDPVETVGFKQFAKGLGTDMKESMRRLAVDAAANDRWIAKLVGKVTKKLETMQGDVGYSGDLPVALDIYRQKAEKASKLMT</sequence>
<evidence type="ECO:0000256" key="2">
    <source>
        <dbReference type="SAM" id="Phobius"/>
    </source>
</evidence>
<feature type="transmembrane region" description="Helical" evidence="2">
    <location>
        <begin position="84"/>
        <end position="103"/>
    </location>
</feature>
<evidence type="ECO:0000313" key="4">
    <source>
        <dbReference type="Proteomes" id="UP000243723"/>
    </source>
</evidence>
<dbReference type="AlphaFoldDB" id="A0A2P7Z0P4"/>
<dbReference type="STRING" id="40998.A0A2P7Z0P4"/>
<protein>
    <submittedName>
        <fullName evidence="3">Uncharacterized protein</fullName>
    </submittedName>
</protein>
<dbReference type="Proteomes" id="UP000243723">
    <property type="component" value="Unassembled WGS sequence"/>
</dbReference>
<accession>A0A2P7Z0P4</accession>
<feature type="region of interest" description="Disordered" evidence="1">
    <location>
        <begin position="1"/>
        <end position="23"/>
    </location>
</feature>
<feature type="compositionally biased region" description="Low complexity" evidence="1">
    <location>
        <begin position="1"/>
        <end position="17"/>
    </location>
</feature>
<keyword evidence="2" id="KW-0812">Transmembrane</keyword>
<keyword evidence="4" id="KW-1185">Reference proteome</keyword>
<evidence type="ECO:0000256" key="1">
    <source>
        <dbReference type="SAM" id="MobiDB-lite"/>
    </source>
</evidence>
<feature type="transmembrane region" description="Helical" evidence="2">
    <location>
        <begin position="43"/>
        <end position="64"/>
    </location>
</feature>
<name>A0A2P7Z0P4_9PEZI</name>
<gene>
    <name evidence="3" type="ORF">B9Z65_9172</name>
</gene>
<keyword evidence="2" id="KW-0472">Membrane</keyword>
<keyword evidence="2" id="KW-1133">Transmembrane helix</keyword>
<organism evidence="3 4">
    <name type="scientific">Elsinoe australis</name>
    <dbReference type="NCBI Taxonomy" id="40998"/>
    <lineage>
        <taxon>Eukaryota</taxon>
        <taxon>Fungi</taxon>
        <taxon>Dikarya</taxon>
        <taxon>Ascomycota</taxon>
        <taxon>Pezizomycotina</taxon>
        <taxon>Dothideomycetes</taxon>
        <taxon>Dothideomycetidae</taxon>
        <taxon>Myriangiales</taxon>
        <taxon>Elsinoaceae</taxon>
        <taxon>Elsinoe</taxon>
    </lineage>
</organism>
<dbReference type="OrthoDB" id="5372451at2759"/>
<reference evidence="3 4" key="1">
    <citation type="submission" date="2017-05" db="EMBL/GenBank/DDBJ databases">
        <title>Draft genome sequence of Elsinoe australis.</title>
        <authorList>
            <person name="Cheng Q."/>
        </authorList>
    </citation>
    <scope>NUCLEOTIDE SEQUENCE [LARGE SCALE GENOMIC DNA]</scope>
    <source>
        <strain evidence="3 4">NL1</strain>
    </source>
</reference>
<evidence type="ECO:0000313" key="3">
    <source>
        <dbReference type="EMBL" id="PSK41786.1"/>
    </source>
</evidence>
<comment type="caution">
    <text evidence="3">The sequence shown here is derived from an EMBL/GenBank/DDBJ whole genome shotgun (WGS) entry which is preliminary data.</text>
</comment>
<dbReference type="EMBL" id="NHZQ01000342">
    <property type="protein sequence ID" value="PSK41786.1"/>
    <property type="molecule type" value="Genomic_DNA"/>
</dbReference>
<feature type="transmembrane region" description="Helical" evidence="2">
    <location>
        <begin position="109"/>
        <end position="130"/>
    </location>
</feature>